<dbReference type="InterPro" id="IPR052379">
    <property type="entry name" value="Type_VII_TA_RNase"/>
</dbReference>
<dbReference type="PANTHER" id="PTHR33397:SF3">
    <property type="entry name" value="MRNA NUCLEASE HEPT"/>
    <property type="match status" value="1"/>
</dbReference>
<dbReference type="GO" id="GO:0004540">
    <property type="term" value="F:RNA nuclease activity"/>
    <property type="evidence" value="ECO:0007669"/>
    <property type="project" value="InterPro"/>
</dbReference>
<dbReference type="EMBL" id="BAUW01000066">
    <property type="protein sequence ID" value="GAE47172.1"/>
    <property type="molecule type" value="Genomic_DNA"/>
</dbReference>
<evidence type="ECO:0000256" key="3">
    <source>
        <dbReference type="ARBA" id="ARBA00022801"/>
    </source>
</evidence>
<sequence>MHTIAEKKLGLPQSSRDAFSLLEIEGIISSELSTKMKSMVGFRNIAFHDYQELNLLILQKIVEEHLVDFYQFTKIILKFK</sequence>
<dbReference type="Pfam" id="PF01934">
    <property type="entry name" value="HepT-like"/>
    <property type="match status" value="1"/>
</dbReference>
<dbReference type="GO" id="GO:0016787">
    <property type="term" value="F:hydrolase activity"/>
    <property type="evidence" value="ECO:0007669"/>
    <property type="project" value="UniProtKB-KW"/>
</dbReference>
<protein>
    <recommendedName>
        <fullName evidence="7">DUF86 domain-containing protein</fullName>
    </recommendedName>
</protein>
<dbReference type="NCBIfam" id="NF047751">
    <property type="entry name" value="HepT_toxin"/>
    <property type="match status" value="1"/>
</dbReference>
<dbReference type="AlphaFoldDB" id="W4RST7"/>
<dbReference type="eggNOG" id="COG2445">
    <property type="taxonomic scope" value="Bacteria"/>
</dbReference>
<keyword evidence="6" id="KW-1185">Reference proteome</keyword>
<evidence type="ECO:0000256" key="1">
    <source>
        <dbReference type="ARBA" id="ARBA00022649"/>
    </source>
</evidence>
<keyword evidence="3" id="KW-0378">Hydrolase</keyword>
<comment type="similarity">
    <text evidence="4">Belongs to the HepT RNase toxin family.</text>
</comment>
<reference evidence="5 6" key="1">
    <citation type="submission" date="2013-12" db="EMBL/GenBank/DDBJ databases">
        <title>NBRP : Genome information of microbial organism related human and environment.</title>
        <authorList>
            <person name="Hattori M."/>
            <person name="Oshima K."/>
            <person name="Inaba H."/>
            <person name="Suda W."/>
            <person name="Sakamoto M."/>
            <person name="Iino T."/>
            <person name="Kitahara M."/>
            <person name="Oshida Y."/>
            <person name="Iida T."/>
            <person name="Kudo T."/>
            <person name="Itoh T."/>
            <person name="Ahmed I."/>
            <person name="Ohkuma M."/>
        </authorList>
    </citation>
    <scope>NUCLEOTIDE SEQUENCE [LARGE SCALE GENOMIC DNA]</scope>
    <source>
        <strain evidence="5 6">JCM 21738</strain>
    </source>
</reference>
<dbReference type="InterPro" id="IPR008201">
    <property type="entry name" value="HepT-like"/>
</dbReference>
<dbReference type="Proteomes" id="UP000018949">
    <property type="component" value="Unassembled WGS sequence"/>
</dbReference>
<evidence type="ECO:0008006" key="7">
    <source>
        <dbReference type="Google" id="ProtNLM"/>
    </source>
</evidence>
<keyword evidence="2" id="KW-0540">Nuclease</keyword>
<dbReference type="InterPro" id="IPR037038">
    <property type="entry name" value="HepT-like_sf"/>
</dbReference>
<name>W4RST7_9BACI</name>
<proteinExistence type="inferred from homology"/>
<organism evidence="5 6">
    <name type="scientific">Mesobacillus boroniphilus JCM 21738</name>
    <dbReference type="NCBI Taxonomy" id="1294265"/>
    <lineage>
        <taxon>Bacteria</taxon>
        <taxon>Bacillati</taxon>
        <taxon>Bacillota</taxon>
        <taxon>Bacilli</taxon>
        <taxon>Bacillales</taxon>
        <taxon>Bacillaceae</taxon>
        <taxon>Mesobacillus</taxon>
    </lineage>
</organism>
<gene>
    <name evidence="5" type="ORF">JCM21738_4124</name>
</gene>
<evidence type="ECO:0000256" key="2">
    <source>
        <dbReference type="ARBA" id="ARBA00022722"/>
    </source>
</evidence>
<dbReference type="GO" id="GO:0110001">
    <property type="term" value="C:toxin-antitoxin complex"/>
    <property type="evidence" value="ECO:0007669"/>
    <property type="project" value="InterPro"/>
</dbReference>
<evidence type="ECO:0000313" key="5">
    <source>
        <dbReference type="EMBL" id="GAE47172.1"/>
    </source>
</evidence>
<evidence type="ECO:0000313" key="6">
    <source>
        <dbReference type="Proteomes" id="UP000018949"/>
    </source>
</evidence>
<dbReference type="Gene3D" id="1.20.120.580">
    <property type="entry name" value="bsu32300-like"/>
    <property type="match status" value="1"/>
</dbReference>
<accession>W4RST7</accession>
<keyword evidence="1" id="KW-1277">Toxin-antitoxin system</keyword>
<comment type="caution">
    <text evidence="5">The sequence shown here is derived from an EMBL/GenBank/DDBJ whole genome shotgun (WGS) entry which is preliminary data.</text>
</comment>
<dbReference type="PANTHER" id="PTHR33397">
    <property type="entry name" value="UPF0331 PROTEIN YUTE"/>
    <property type="match status" value="1"/>
</dbReference>
<evidence type="ECO:0000256" key="4">
    <source>
        <dbReference type="ARBA" id="ARBA00024207"/>
    </source>
</evidence>